<evidence type="ECO:0000313" key="2">
    <source>
        <dbReference type="EMBL" id="KAD7116538.1"/>
    </source>
</evidence>
<proteinExistence type="predicted"/>
<feature type="compositionally biased region" description="Polar residues" evidence="1">
    <location>
        <begin position="1"/>
        <end position="22"/>
    </location>
</feature>
<keyword evidence="3" id="KW-1185">Reference proteome</keyword>
<feature type="region of interest" description="Disordered" evidence="1">
    <location>
        <begin position="1"/>
        <end position="31"/>
    </location>
</feature>
<dbReference type="Proteomes" id="UP000326396">
    <property type="component" value="Linkage Group LG10"/>
</dbReference>
<accession>A0A5N6PUN7</accession>
<dbReference type="AlphaFoldDB" id="A0A5N6PUN7"/>
<evidence type="ECO:0000256" key="1">
    <source>
        <dbReference type="SAM" id="MobiDB-lite"/>
    </source>
</evidence>
<gene>
    <name evidence="2" type="ORF">E3N88_03806</name>
</gene>
<reference evidence="2 3" key="1">
    <citation type="submission" date="2019-05" db="EMBL/GenBank/DDBJ databases">
        <title>Mikania micrantha, genome provides insights into the molecular mechanism of rapid growth.</title>
        <authorList>
            <person name="Liu B."/>
        </authorList>
    </citation>
    <scope>NUCLEOTIDE SEQUENCE [LARGE SCALE GENOMIC DNA]</scope>
    <source>
        <strain evidence="2">NLD-2019</strain>
        <tissue evidence="2">Leaf</tissue>
    </source>
</reference>
<evidence type="ECO:0000313" key="3">
    <source>
        <dbReference type="Proteomes" id="UP000326396"/>
    </source>
</evidence>
<sequence length="90" mass="10435">MKTQSELGQKVGEQNPNPTNSGKIDVEQETSGERQARVHLLYSAHHCQLIVWLKTKENNSRISSKHWLSVHALVWKNYAWEMVELEQIIP</sequence>
<dbReference type="EMBL" id="SZYD01000002">
    <property type="protein sequence ID" value="KAD7116538.1"/>
    <property type="molecule type" value="Genomic_DNA"/>
</dbReference>
<organism evidence="2 3">
    <name type="scientific">Mikania micrantha</name>
    <name type="common">bitter vine</name>
    <dbReference type="NCBI Taxonomy" id="192012"/>
    <lineage>
        <taxon>Eukaryota</taxon>
        <taxon>Viridiplantae</taxon>
        <taxon>Streptophyta</taxon>
        <taxon>Embryophyta</taxon>
        <taxon>Tracheophyta</taxon>
        <taxon>Spermatophyta</taxon>
        <taxon>Magnoliopsida</taxon>
        <taxon>eudicotyledons</taxon>
        <taxon>Gunneridae</taxon>
        <taxon>Pentapetalae</taxon>
        <taxon>asterids</taxon>
        <taxon>campanulids</taxon>
        <taxon>Asterales</taxon>
        <taxon>Asteraceae</taxon>
        <taxon>Asteroideae</taxon>
        <taxon>Heliantheae alliance</taxon>
        <taxon>Eupatorieae</taxon>
        <taxon>Mikania</taxon>
    </lineage>
</organism>
<comment type="caution">
    <text evidence="2">The sequence shown here is derived from an EMBL/GenBank/DDBJ whole genome shotgun (WGS) entry which is preliminary data.</text>
</comment>
<protein>
    <submittedName>
        <fullName evidence="2">Uncharacterized protein</fullName>
    </submittedName>
</protein>
<name>A0A5N6PUN7_9ASTR</name>